<sequence>MESSSVPSSSSISNPLVTPEEFKIFHSIDRTLYTRLVVNLDRDPAESMQVMALWIWLEREARDYLVDKMLSLPDALINSLADEAVLCLNCIETDRFKFSPETVNDEVPLTQQLTKTGLTLQFFHDNRLGILRALTKIINEVCARAFEDISRQVMERKAIGEGSNIVAENVLGQEMNPLNYYGPVINPVLYYNSTAAGVYGRMGIRPQFMAPKAAQPSGILPGYDPYDLAVQRQIMNTENIAEALSRIKISTGDHQEDQKEVQADGRTIFLTFSKGYPISEDEVREYFTKRHGDCIEAIYMQEVSAEEQPLYARLVVPSALVIHNVLQGQCKAKFTINGKHVWARKYVKKNPKSSSPSKSPTSPQPTSPDAGPPSAKTLITEKKLKKESAMTAPAMGKRLLKPRMIKLMI</sequence>
<comment type="caution">
    <text evidence="2">The sequence shown here is derived from an EMBL/GenBank/DDBJ whole genome shotgun (WGS) entry which is preliminary data.</text>
</comment>
<dbReference type="PANTHER" id="PTHR33527:SF28">
    <property type="entry name" value="GB|AAD43168.1"/>
    <property type="match status" value="1"/>
</dbReference>
<evidence type="ECO:0000313" key="2">
    <source>
        <dbReference type="EMBL" id="CAK7325543.1"/>
    </source>
</evidence>
<evidence type="ECO:0000313" key="3">
    <source>
        <dbReference type="Proteomes" id="UP001314170"/>
    </source>
</evidence>
<protein>
    <recommendedName>
        <fullName evidence="4">RRM domain-containing protein</fullName>
    </recommendedName>
</protein>
<reference evidence="2 3" key="1">
    <citation type="submission" date="2024-01" db="EMBL/GenBank/DDBJ databases">
        <authorList>
            <person name="Waweru B."/>
        </authorList>
    </citation>
    <scope>NUCLEOTIDE SEQUENCE [LARGE SCALE GENOMIC DNA]</scope>
</reference>
<accession>A0AAV1QV96</accession>
<evidence type="ECO:0008006" key="4">
    <source>
        <dbReference type="Google" id="ProtNLM"/>
    </source>
</evidence>
<evidence type="ECO:0000256" key="1">
    <source>
        <dbReference type="SAM" id="MobiDB-lite"/>
    </source>
</evidence>
<name>A0AAV1QV96_9ROSI</name>
<feature type="compositionally biased region" description="Low complexity" evidence="1">
    <location>
        <begin position="352"/>
        <end position="361"/>
    </location>
</feature>
<dbReference type="Proteomes" id="UP001314170">
    <property type="component" value="Unassembled WGS sequence"/>
</dbReference>
<gene>
    <name evidence="2" type="ORF">DCAF_LOCUS3223</name>
</gene>
<dbReference type="AlphaFoldDB" id="A0AAV1QV96"/>
<proteinExistence type="predicted"/>
<feature type="region of interest" description="Disordered" evidence="1">
    <location>
        <begin position="347"/>
        <end position="375"/>
    </location>
</feature>
<keyword evidence="3" id="KW-1185">Reference proteome</keyword>
<organism evidence="2 3">
    <name type="scientific">Dovyalis caffra</name>
    <dbReference type="NCBI Taxonomy" id="77055"/>
    <lineage>
        <taxon>Eukaryota</taxon>
        <taxon>Viridiplantae</taxon>
        <taxon>Streptophyta</taxon>
        <taxon>Embryophyta</taxon>
        <taxon>Tracheophyta</taxon>
        <taxon>Spermatophyta</taxon>
        <taxon>Magnoliopsida</taxon>
        <taxon>eudicotyledons</taxon>
        <taxon>Gunneridae</taxon>
        <taxon>Pentapetalae</taxon>
        <taxon>rosids</taxon>
        <taxon>fabids</taxon>
        <taxon>Malpighiales</taxon>
        <taxon>Salicaceae</taxon>
        <taxon>Flacourtieae</taxon>
        <taxon>Dovyalis</taxon>
    </lineage>
</organism>
<dbReference type="PANTHER" id="PTHR33527">
    <property type="entry name" value="OS07G0274300 PROTEIN"/>
    <property type="match status" value="1"/>
</dbReference>
<dbReference type="EMBL" id="CAWUPB010000850">
    <property type="protein sequence ID" value="CAK7325543.1"/>
    <property type="molecule type" value="Genomic_DNA"/>
</dbReference>